<evidence type="ECO:0000256" key="5">
    <source>
        <dbReference type="ARBA" id="ARBA00023136"/>
    </source>
</evidence>
<dbReference type="FunCoup" id="A0A2K3CUH5">
    <property type="interactions" value="1190"/>
</dbReference>
<dbReference type="RefSeq" id="XP_042915863.1">
    <property type="nucleotide sequence ID" value="XM_043071165.1"/>
</dbReference>
<evidence type="ECO:0000259" key="9">
    <source>
        <dbReference type="Pfam" id="PF24160"/>
    </source>
</evidence>
<name>A0A2K3CUH5_CHLRE</name>
<feature type="domain" description="Root UVB sensitive protein C-terminal" evidence="9">
    <location>
        <begin position="520"/>
        <end position="600"/>
    </location>
</feature>
<evidence type="ECO:0000256" key="4">
    <source>
        <dbReference type="ARBA" id="ARBA00022989"/>
    </source>
</evidence>
<dbReference type="GeneID" id="5717699"/>
<dbReference type="InterPro" id="IPR054549">
    <property type="entry name" value="UVB_sens_RUS_dom"/>
</dbReference>
<dbReference type="AlphaFoldDB" id="A0A2K3CUH5"/>
<keyword evidence="11" id="KW-1185">Reference proteome</keyword>
<dbReference type="Proteomes" id="UP000006906">
    <property type="component" value="Chromosome 16"/>
</dbReference>
<evidence type="ECO:0000256" key="1">
    <source>
        <dbReference type="ARBA" id="ARBA00004370"/>
    </source>
</evidence>
<evidence type="ECO:0000256" key="2">
    <source>
        <dbReference type="ARBA" id="ARBA00007558"/>
    </source>
</evidence>
<dbReference type="OMA" id="ATADEWM"/>
<dbReference type="Gramene" id="PNW71933">
    <property type="protein sequence ID" value="PNW71933"/>
    <property type="gene ID" value="CHLRE_16g671150v5"/>
</dbReference>
<dbReference type="Pfam" id="PF04884">
    <property type="entry name" value="UVB_sens_prot"/>
    <property type="match status" value="1"/>
</dbReference>
<feature type="compositionally biased region" description="Low complexity" evidence="6">
    <location>
        <begin position="408"/>
        <end position="423"/>
    </location>
</feature>
<keyword evidence="5 7" id="KW-0472">Membrane</keyword>
<dbReference type="OrthoDB" id="364779at2759"/>
<feature type="region of interest" description="Disordered" evidence="6">
    <location>
        <begin position="276"/>
        <end position="297"/>
    </location>
</feature>
<feature type="compositionally biased region" description="Low complexity" evidence="6">
    <location>
        <begin position="602"/>
        <end position="616"/>
    </location>
</feature>
<evidence type="ECO:0000313" key="10">
    <source>
        <dbReference type="EMBL" id="PNW71933.1"/>
    </source>
</evidence>
<dbReference type="PANTHER" id="PTHR12770">
    <property type="entry name" value="RUS1 FAMILY PROTEIN C16ORF58"/>
    <property type="match status" value="1"/>
</dbReference>
<feature type="region of interest" description="Disordered" evidence="6">
    <location>
        <begin position="52"/>
        <end position="74"/>
    </location>
</feature>
<proteinExistence type="inferred from homology"/>
<feature type="region of interest" description="Disordered" evidence="6">
    <location>
        <begin position="408"/>
        <end position="448"/>
    </location>
</feature>
<evidence type="ECO:0000256" key="3">
    <source>
        <dbReference type="ARBA" id="ARBA00022692"/>
    </source>
</evidence>
<gene>
    <name evidence="10" type="ORF">CHLRE_16g671150v5</name>
</gene>
<dbReference type="KEGG" id="cre:CHLRE_16g671150v5"/>
<keyword evidence="3 7" id="KW-0812">Transmembrane</keyword>
<dbReference type="GO" id="GO:0016020">
    <property type="term" value="C:membrane"/>
    <property type="evidence" value="ECO:0007669"/>
    <property type="project" value="UniProtKB-SubCell"/>
</dbReference>
<evidence type="ECO:0000313" key="11">
    <source>
        <dbReference type="Proteomes" id="UP000006906"/>
    </source>
</evidence>
<organism evidence="10 11">
    <name type="scientific">Chlamydomonas reinhardtii</name>
    <name type="common">Chlamydomonas smithii</name>
    <dbReference type="NCBI Taxonomy" id="3055"/>
    <lineage>
        <taxon>Eukaryota</taxon>
        <taxon>Viridiplantae</taxon>
        <taxon>Chlorophyta</taxon>
        <taxon>core chlorophytes</taxon>
        <taxon>Chlorophyceae</taxon>
        <taxon>CS clade</taxon>
        <taxon>Chlamydomonadales</taxon>
        <taxon>Chlamydomonadaceae</taxon>
        <taxon>Chlamydomonas</taxon>
    </lineage>
</organism>
<accession>A0A2K3CUH5</accession>
<dbReference type="Pfam" id="PF24160">
    <property type="entry name" value="UVB_sens_C"/>
    <property type="match status" value="1"/>
</dbReference>
<dbReference type="InterPro" id="IPR055412">
    <property type="entry name" value="UVB_sens_C"/>
</dbReference>
<protein>
    <submittedName>
        <fullName evidence="10">Uncharacterized protein</fullName>
    </submittedName>
</protein>
<sequence>MAPRQAAEAGSALPAARTAAAAASTTHAADSEPSRIELLEYHRGHVAGSVVLLGDGDSPTGARQERSGAGAGASAAAGARGAQRGWGVLSVLRAAFLPEGFPESVSPDYLSFQAWDTAQALSSYVRGMLTSAAILRGVGVGQQASSPLAAVFTFFLRDMAGMAGGILFAYAEGSSFDACAKQWRLFADIANDLGMTVELASPLLPRALFLPCACFGSIARSVTGVAGGATRAALTQHFARRGNAADVSAKEQSQETATTIIGMVLGMAVTRLLATDPHAHDPAGPGGSSTRDSGSSSGSSRGGAVWAVLAAWLVFGVLTALHVWANVRAMRSLVLRSLNQPRLELLVTRYLRGQDGGGVLSPLQVAAREDLTPPPFRRLWDWASGAARRQTVQLHFGCRLAAAAAAASSPSGISPSGTSPSGTSGSGSGSRSGSGTSGAGGRGDAGEQRLRRALVRASRRPYLLLLASSGGGGSPGGGGGGRMHVHVVLHRRATAAAAAAAADTVTAATAGGADAGSRDGLLRAFVHAHCLAHQLSLRQQKQLEQQKQQMVVAGSAAAAAEATADEWMAARYGGFLAALVAAGWHTDRITLPRPAWTAEWGEAAEPEAAVGEAAAGADGGRLKGPHED</sequence>
<feature type="domain" description="Protein root UVB sensitive/RUS" evidence="8">
    <location>
        <begin position="88"/>
        <end position="352"/>
    </location>
</feature>
<feature type="region of interest" description="Disordered" evidence="6">
    <location>
        <begin position="602"/>
        <end position="628"/>
    </location>
</feature>
<feature type="transmembrane region" description="Helical" evidence="7">
    <location>
        <begin position="304"/>
        <end position="327"/>
    </location>
</feature>
<evidence type="ECO:0000256" key="7">
    <source>
        <dbReference type="SAM" id="Phobius"/>
    </source>
</evidence>
<keyword evidence="4 7" id="KW-1133">Transmembrane helix</keyword>
<reference evidence="10 11" key="1">
    <citation type="journal article" date="2007" name="Science">
        <title>The Chlamydomonas genome reveals the evolution of key animal and plant functions.</title>
        <authorList>
            <person name="Merchant S.S."/>
            <person name="Prochnik S.E."/>
            <person name="Vallon O."/>
            <person name="Harris E.H."/>
            <person name="Karpowicz S.J."/>
            <person name="Witman G.B."/>
            <person name="Terry A."/>
            <person name="Salamov A."/>
            <person name="Fritz-Laylin L.K."/>
            <person name="Marechal-Drouard L."/>
            <person name="Marshall W.F."/>
            <person name="Qu L.H."/>
            <person name="Nelson D.R."/>
            <person name="Sanderfoot A.A."/>
            <person name="Spalding M.H."/>
            <person name="Kapitonov V.V."/>
            <person name="Ren Q."/>
            <person name="Ferris P."/>
            <person name="Lindquist E."/>
            <person name="Shapiro H."/>
            <person name="Lucas S.M."/>
            <person name="Grimwood J."/>
            <person name="Schmutz J."/>
            <person name="Cardol P."/>
            <person name="Cerutti H."/>
            <person name="Chanfreau G."/>
            <person name="Chen C.L."/>
            <person name="Cognat V."/>
            <person name="Croft M.T."/>
            <person name="Dent R."/>
            <person name="Dutcher S."/>
            <person name="Fernandez E."/>
            <person name="Fukuzawa H."/>
            <person name="Gonzalez-Ballester D."/>
            <person name="Gonzalez-Halphen D."/>
            <person name="Hallmann A."/>
            <person name="Hanikenne M."/>
            <person name="Hippler M."/>
            <person name="Inwood W."/>
            <person name="Jabbari K."/>
            <person name="Kalanon M."/>
            <person name="Kuras R."/>
            <person name="Lefebvre P.A."/>
            <person name="Lemaire S.D."/>
            <person name="Lobanov A.V."/>
            <person name="Lohr M."/>
            <person name="Manuell A."/>
            <person name="Meier I."/>
            <person name="Mets L."/>
            <person name="Mittag M."/>
            <person name="Mittelmeier T."/>
            <person name="Moroney J.V."/>
            <person name="Moseley J."/>
            <person name="Napoli C."/>
            <person name="Nedelcu A.M."/>
            <person name="Niyogi K."/>
            <person name="Novoselov S.V."/>
            <person name="Paulsen I.T."/>
            <person name="Pazour G."/>
            <person name="Purton S."/>
            <person name="Ral J.P."/>
            <person name="Riano-Pachon D.M."/>
            <person name="Riekhof W."/>
            <person name="Rymarquis L."/>
            <person name="Schroda M."/>
            <person name="Stern D."/>
            <person name="Umen J."/>
            <person name="Willows R."/>
            <person name="Wilson N."/>
            <person name="Zimmer S.L."/>
            <person name="Allmer J."/>
            <person name="Balk J."/>
            <person name="Bisova K."/>
            <person name="Chen C.J."/>
            <person name="Elias M."/>
            <person name="Gendler K."/>
            <person name="Hauser C."/>
            <person name="Lamb M.R."/>
            <person name="Ledford H."/>
            <person name="Long J.C."/>
            <person name="Minagawa J."/>
            <person name="Page M.D."/>
            <person name="Pan J."/>
            <person name="Pootakham W."/>
            <person name="Roje S."/>
            <person name="Rose A."/>
            <person name="Stahlberg E."/>
            <person name="Terauchi A.M."/>
            <person name="Yang P."/>
            <person name="Ball S."/>
            <person name="Bowler C."/>
            <person name="Dieckmann C.L."/>
            <person name="Gladyshev V.N."/>
            <person name="Green P."/>
            <person name="Jorgensen R."/>
            <person name="Mayfield S."/>
            <person name="Mueller-Roeber B."/>
            <person name="Rajamani S."/>
            <person name="Sayre R.T."/>
            <person name="Brokstein P."/>
            <person name="Dubchak I."/>
            <person name="Goodstein D."/>
            <person name="Hornick L."/>
            <person name="Huang Y.W."/>
            <person name="Jhaveri J."/>
            <person name="Luo Y."/>
            <person name="Martinez D."/>
            <person name="Ngau W.C."/>
            <person name="Otillar B."/>
            <person name="Poliakov A."/>
            <person name="Porter A."/>
            <person name="Szajkowski L."/>
            <person name="Werner G."/>
            <person name="Zhou K."/>
            <person name="Grigoriev I.V."/>
            <person name="Rokhsar D.S."/>
            <person name="Grossman A.R."/>
        </authorList>
    </citation>
    <scope>NUCLEOTIDE SEQUENCE [LARGE SCALE GENOMIC DNA]</scope>
    <source>
        <strain evidence="11">CC-503</strain>
    </source>
</reference>
<comment type="subcellular location">
    <subcellularLocation>
        <location evidence="1">Membrane</location>
    </subcellularLocation>
</comment>
<dbReference type="EMBL" id="CM008977">
    <property type="protein sequence ID" value="PNW71933.1"/>
    <property type="molecule type" value="Genomic_DNA"/>
</dbReference>
<dbReference type="PANTHER" id="PTHR12770:SF31">
    <property type="entry name" value="RUS FAMILY MEMBER 1"/>
    <property type="match status" value="1"/>
</dbReference>
<evidence type="ECO:0000256" key="6">
    <source>
        <dbReference type="SAM" id="MobiDB-lite"/>
    </source>
</evidence>
<evidence type="ECO:0000259" key="8">
    <source>
        <dbReference type="Pfam" id="PF04884"/>
    </source>
</evidence>
<dbReference type="InParanoid" id="A0A2K3CUH5"/>
<feature type="compositionally biased region" description="Low complexity" evidence="6">
    <location>
        <begin position="288"/>
        <end position="297"/>
    </location>
</feature>
<comment type="similarity">
    <text evidence="2">Belongs to the RUS1 family.</text>
</comment>
<feature type="compositionally biased region" description="Gly residues" evidence="6">
    <location>
        <begin position="424"/>
        <end position="443"/>
    </location>
</feature>
<dbReference type="InterPro" id="IPR006968">
    <property type="entry name" value="RUS_fam"/>
</dbReference>